<sequence>MSYTQGGRVYLVASRGSLDNPSMRTHRVAQTLVGGHKLDIVRDQDLPLTWAPLSSWPQAAPPCAPVPREILRLTPAPEQAPLAEAPSRQEQSLSCRCYRAAYCMRTSSPALPSTKRAAARQAVGRDANGIDSVASTHCHVRMRGDELRLRAHPSKFPIVSAPATHVARAGSASTSRSATAAASGVPADEAAPVPADAQQFGQVPSRFRFDIQAGAVRLVADALPSDVQVTRDEGFVVRAKMCDYCYRNNKVCMWGTGYDWRGKKRVRSCDLCALHSEKCTLNPHKRNTEASRRHDGDRADLMFIRRAVDNIPDFALRDPVIERVNSLAHRHDVNLGTVAPPALRYQLSPQDPVRLAEEMGLEDENVEDVEDENIEDDDSEDERRRE</sequence>
<dbReference type="Proteomes" id="UP000239563">
    <property type="component" value="Chromosome XV"/>
</dbReference>
<feature type="compositionally biased region" description="Acidic residues" evidence="1">
    <location>
        <begin position="359"/>
        <end position="380"/>
    </location>
</feature>
<gene>
    <name evidence="2" type="ORF">SRS1_25012</name>
</gene>
<dbReference type="EMBL" id="LT795068">
    <property type="protein sequence ID" value="SJX65044.1"/>
    <property type="molecule type" value="Genomic_DNA"/>
</dbReference>
<proteinExistence type="predicted"/>
<name>A0A2N8UJC3_9BASI</name>
<accession>A0A2N8UJC3</accession>
<organism evidence="2 3">
    <name type="scientific">Sporisorium reilianum f. sp. reilianum</name>
    <dbReference type="NCBI Taxonomy" id="72559"/>
    <lineage>
        <taxon>Eukaryota</taxon>
        <taxon>Fungi</taxon>
        <taxon>Dikarya</taxon>
        <taxon>Basidiomycota</taxon>
        <taxon>Ustilaginomycotina</taxon>
        <taxon>Ustilaginomycetes</taxon>
        <taxon>Ustilaginales</taxon>
        <taxon>Ustilaginaceae</taxon>
        <taxon>Sporisorium</taxon>
    </lineage>
</organism>
<evidence type="ECO:0000313" key="2">
    <source>
        <dbReference type="EMBL" id="SJX65044.1"/>
    </source>
</evidence>
<protein>
    <submittedName>
        <fullName evidence="2">Uncharacterized protein</fullName>
    </submittedName>
</protein>
<reference evidence="2 3" key="1">
    <citation type="submission" date="2017-02" db="EMBL/GenBank/DDBJ databases">
        <authorList>
            <person name="Peterson S.W."/>
        </authorList>
    </citation>
    <scope>NUCLEOTIDE SEQUENCE [LARGE SCALE GENOMIC DNA]</scope>
    <source>
        <strain evidence="2 3">SRS1_H2-8</strain>
    </source>
</reference>
<evidence type="ECO:0000313" key="3">
    <source>
        <dbReference type="Proteomes" id="UP000239563"/>
    </source>
</evidence>
<dbReference type="AlphaFoldDB" id="A0A2N8UJC3"/>
<evidence type="ECO:0000256" key="1">
    <source>
        <dbReference type="SAM" id="MobiDB-lite"/>
    </source>
</evidence>
<feature type="region of interest" description="Disordered" evidence="1">
    <location>
        <begin position="353"/>
        <end position="386"/>
    </location>
</feature>